<evidence type="ECO:0000313" key="4">
    <source>
        <dbReference type="Proteomes" id="UP001151760"/>
    </source>
</evidence>
<dbReference type="EMBL" id="BQNB010016110">
    <property type="protein sequence ID" value="GJT47931.1"/>
    <property type="molecule type" value="Genomic_DNA"/>
</dbReference>
<accession>A0ABQ5EAR7</accession>
<evidence type="ECO:0000256" key="1">
    <source>
        <dbReference type="SAM" id="Coils"/>
    </source>
</evidence>
<feature type="coiled-coil region" evidence="1">
    <location>
        <begin position="512"/>
        <end position="539"/>
    </location>
</feature>
<reference evidence="3" key="1">
    <citation type="journal article" date="2022" name="Int. J. Mol. Sci.">
        <title>Draft Genome of Tanacetum Coccineum: Genomic Comparison of Closely Related Tanacetum-Family Plants.</title>
        <authorList>
            <person name="Yamashiro T."/>
            <person name="Shiraishi A."/>
            <person name="Nakayama K."/>
            <person name="Satake H."/>
        </authorList>
    </citation>
    <scope>NUCLEOTIDE SEQUENCE</scope>
</reference>
<organism evidence="3 4">
    <name type="scientific">Tanacetum coccineum</name>
    <dbReference type="NCBI Taxonomy" id="301880"/>
    <lineage>
        <taxon>Eukaryota</taxon>
        <taxon>Viridiplantae</taxon>
        <taxon>Streptophyta</taxon>
        <taxon>Embryophyta</taxon>
        <taxon>Tracheophyta</taxon>
        <taxon>Spermatophyta</taxon>
        <taxon>Magnoliopsida</taxon>
        <taxon>eudicotyledons</taxon>
        <taxon>Gunneridae</taxon>
        <taxon>Pentapetalae</taxon>
        <taxon>asterids</taxon>
        <taxon>campanulids</taxon>
        <taxon>Asterales</taxon>
        <taxon>Asteraceae</taxon>
        <taxon>Asteroideae</taxon>
        <taxon>Anthemideae</taxon>
        <taxon>Anthemidinae</taxon>
        <taxon>Tanacetum</taxon>
    </lineage>
</organism>
<keyword evidence="3" id="KW-0548">Nucleotidyltransferase</keyword>
<proteinExistence type="predicted"/>
<dbReference type="InterPro" id="IPR012337">
    <property type="entry name" value="RNaseH-like_sf"/>
</dbReference>
<evidence type="ECO:0000313" key="3">
    <source>
        <dbReference type="EMBL" id="GJT47931.1"/>
    </source>
</evidence>
<protein>
    <submittedName>
        <fullName evidence="3">Reverse transcriptase domain-containing protein</fullName>
    </submittedName>
</protein>
<comment type="caution">
    <text evidence="3">The sequence shown here is derived from an EMBL/GenBank/DDBJ whole genome shotgun (WGS) entry which is preliminary data.</text>
</comment>
<dbReference type="Gene3D" id="3.30.420.10">
    <property type="entry name" value="Ribonuclease H-like superfamily/Ribonuclease H"/>
    <property type="match status" value="1"/>
</dbReference>
<keyword evidence="3" id="KW-0808">Transferase</keyword>
<keyword evidence="1" id="KW-0175">Coiled coil</keyword>
<dbReference type="Proteomes" id="UP001151760">
    <property type="component" value="Unassembled WGS sequence"/>
</dbReference>
<evidence type="ECO:0000256" key="2">
    <source>
        <dbReference type="SAM" id="MobiDB-lite"/>
    </source>
</evidence>
<dbReference type="GO" id="GO:0003964">
    <property type="term" value="F:RNA-directed DNA polymerase activity"/>
    <property type="evidence" value="ECO:0007669"/>
    <property type="project" value="UniProtKB-KW"/>
</dbReference>
<sequence length="608" mass="67670">MAPKRRTTRLNPKTTPAATTATTTTVTNAQLQAMINQGVTAALAARDANMNGVDSHNSGTSNMVEGCPHEPPREIAALLLTTRQRVKGSLRTPQGTLRTNNNTKNKSRTPASYAAWTVKDTIWRSKNAMLKMPLSPRWSIGHFKRECPKQKNNNNRGNQVGDGNAPAKVYAVGHAGTNPDSNVVTGTFLLHYRYASVLFDTGVDRSFANVKTKQTEDNSKKKLLETYQSSVEFQSIWIPFGAAPVARAPYRLAPSEMKELSEQLKELSEQGIIRPRFALNFWRSLQNALGTSLDMSTAYHLQIDGQSERTIQTLEDMLCTVQSTYERLLEQAPRPSSQYVHDPYRVGDHVLVYIPKTEHPEDLVPAEDEAPIEPYITEVASAPTPPLPPPSILPTLIRPPHTRAAMAQRRATAPSIYHSLLLSRTPPLLPIPLPAPSTSRRADIPEADTPPQKRLLLTAPTPRVEVGESSAAAAARQQGSTMARRVDHSFVDTVDTRADVRKRESLGFYSRHQEAQEDRATVRAEIEILRRERLSYEQESIETHQSLARSEAYSRALEARIGLLETQVYRHEWQRRDADDRAIEHIIRTQALEAGARVDTLKDTGSSA</sequence>
<keyword evidence="4" id="KW-1185">Reference proteome</keyword>
<feature type="region of interest" description="Disordered" evidence="2">
    <location>
        <begin position="1"/>
        <end position="20"/>
    </location>
</feature>
<reference evidence="3" key="2">
    <citation type="submission" date="2022-01" db="EMBL/GenBank/DDBJ databases">
        <authorList>
            <person name="Yamashiro T."/>
            <person name="Shiraishi A."/>
            <person name="Satake H."/>
            <person name="Nakayama K."/>
        </authorList>
    </citation>
    <scope>NUCLEOTIDE SEQUENCE</scope>
</reference>
<gene>
    <name evidence="3" type="ORF">Tco_0974088</name>
</gene>
<dbReference type="Pfam" id="PF08284">
    <property type="entry name" value="RVP_2"/>
    <property type="match status" value="1"/>
</dbReference>
<name>A0ABQ5EAR7_9ASTR</name>
<dbReference type="InterPro" id="IPR036397">
    <property type="entry name" value="RNaseH_sf"/>
</dbReference>
<keyword evidence="3" id="KW-0695">RNA-directed DNA polymerase</keyword>
<dbReference type="SUPFAM" id="SSF53098">
    <property type="entry name" value="Ribonuclease H-like"/>
    <property type="match status" value="1"/>
</dbReference>